<dbReference type="InterPro" id="IPR036412">
    <property type="entry name" value="HAD-like_sf"/>
</dbReference>
<keyword evidence="2" id="KW-1185">Reference proteome</keyword>
<dbReference type="OrthoDB" id="159409at2"/>
<dbReference type="InterPro" id="IPR023214">
    <property type="entry name" value="HAD_sf"/>
</dbReference>
<dbReference type="AlphaFoldDB" id="A0A3N5BZK2"/>
<name>A0A3N5BZK2_9THEO</name>
<gene>
    <name evidence="1" type="ORF">EDD75_0117</name>
</gene>
<dbReference type="EMBL" id="RKRE01000001">
    <property type="protein sequence ID" value="RPF49311.1"/>
    <property type="molecule type" value="Genomic_DNA"/>
</dbReference>
<comment type="caution">
    <text evidence="1">The sequence shown here is derived from an EMBL/GenBank/DDBJ whole genome shotgun (WGS) entry which is preliminary data.</text>
</comment>
<dbReference type="SUPFAM" id="SSF56784">
    <property type="entry name" value="HAD-like"/>
    <property type="match status" value="1"/>
</dbReference>
<reference evidence="1 2" key="1">
    <citation type="submission" date="2018-11" db="EMBL/GenBank/DDBJ databases">
        <title>Genomic Encyclopedia of Type Strains, Phase IV (KMG-IV): sequencing the most valuable type-strain genomes for metagenomic binning, comparative biology and taxonomic classification.</title>
        <authorList>
            <person name="Goeker M."/>
        </authorList>
    </citation>
    <scope>NUCLEOTIDE SEQUENCE [LARGE SCALE GENOMIC DNA]</scope>
    <source>
        <strain evidence="1 2">DSM 102936</strain>
    </source>
</reference>
<organism evidence="1 2">
    <name type="scientific">Thermodesulfitimonas autotrophica</name>
    <dbReference type="NCBI Taxonomy" id="1894989"/>
    <lineage>
        <taxon>Bacteria</taxon>
        <taxon>Bacillati</taxon>
        <taxon>Bacillota</taxon>
        <taxon>Clostridia</taxon>
        <taxon>Thermoanaerobacterales</taxon>
        <taxon>Thermoanaerobacteraceae</taxon>
        <taxon>Thermodesulfitimonas</taxon>
    </lineage>
</organism>
<dbReference type="Proteomes" id="UP000282654">
    <property type="component" value="Unassembled WGS sequence"/>
</dbReference>
<evidence type="ECO:0000313" key="2">
    <source>
        <dbReference type="Proteomes" id="UP000282654"/>
    </source>
</evidence>
<dbReference type="Gene3D" id="3.40.50.1000">
    <property type="entry name" value="HAD superfamily/HAD-like"/>
    <property type="match status" value="1"/>
</dbReference>
<proteinExistence type="predicted"/>
<dbReference type="RefSeq" id="WP_123926520.1">
    <property type="nucleotide sequence ID" value="NZ_RKRE01000001.1"/>
</dbReference>
<protein>
    <submittedName>
        <fullName evidence="1">Soluble P-type ATPase</fullName>
    </submittedName>
</protein>
<sequence>MLRFTIPGREPLEIEHVVLDFNGTFACDGRVLPGVAERLNALADRVAVHIFTADTFGTAREACAGIRAKVVVTRQPVVGPEKERYVAELGAGRTAAIGNGANDVLMLRRAALAILVLGPEGAAVEALLSADVVVKEINEGLDLLLNPKRLAATLRR</sequence>
<accession>A0A3N5BZK2</accession>
<evidence type="ECO:0000313" key="1">
    <source>
        <dbReference type="EMBL" id="RPF49311.1"/>
    </source>
</evidence>